<reference evidence="1 2" key="1">
    <citation type="submission" date="2016-01" db="EMBL/GenBank/DDBJ databases">
        <title>Draft Genome Sequences of Seven Thermophilic Sporeformers Isolated from Foods.</title>
        <authorList>
            <person name="Berendsen E.M."/>
            <person name="Wells-Bennik M.H."/>
            <person name="Krawcyk A.O."/>
            <person name="De Jong A."/>
            <person name="Holsappel S."/>
            <person name="Eijlander R.T."/>
            <person name="Kuipers O.P."/>
        </authorList>
    </citation>
    <scope>NUCLEOTIDE SEQUENCE [LARGE SCALE GENOMIC DNA]</scope>
    <source>
        <strain evidence="1 2">B4135</strain>
    </source>
</reference>
<sequence length="55" mass="6281">MNLRCRHVHFALSSSVGFHKNSIRFIRFLSNGSEGIPISFAEFRPLFNNNSKLVS</sequence>
<protein>
    <submittedName>
        <fullName evidence="1">Uncharacterized protein</fullName>
    </submittedName>
</protein>
<dbReference type="STRING" id="301148.B4135_2662"/>
<gene>
    <name evidence="1" type="ORF">B4135_2662</name>
</gene>
<proteinExistence type="predicted"/>
<dbReference type="EMBL" id="LQYT01000065">
    <property type="protein sequence ID" value="KYD16153.1"/>
    <property type="molecule type" value="Genomic_DNA"/>
</dbReference>
<accession>A0A150LVC9</accession>
<dbReference type="AlphaFoldDB" id="A0A150LVC9"/>
<evidence type="ECO:0000313" key="1">
    <source>
        <dbReference type="EMBL" id="KYD16153.1"/>
    </source>
</evidence>
<dbReference type="Proteomes" id="UP000075683">
    <property type="component" value="Unassembled WGS sequence"/>
</dbReference>
<organism evidence="1 2">
    <name type="scientific">Caldibacillus debilis</name>
    <dbReference type="NCBI Taxonomy" id="301148"/>
    <lineage>
        <taxon>Bacteria</taxon>
        <taxon>Bacillati</taxon>
        <taxon>Bacillota</taxon>
        <taxon>Bacilli</taxon>
        <taxon>Bacillales</taxon>
        <taxon>Bacillaceae</taxon>
        <taxon>Caldibacillus</taxon>
    </lineage>
</organism>
<comment type="caution">
    <text evidence="1">The sequence shown here is derived from an EMBL/GenBank/DDBJ whole genome shotgun (WGS) entry which is preliminary data.</text>
</comment>
<name>A0A150LVC9_9BACI</name>
<evidence type="ECO:0000313" key="2">
    <source>
        <dbReference type="Proteomes" id="UP000075683"/>
    </source>
</evidence>